<accession>A0ABP8UEQ1</accession>
<reference evidence="4" key="1">
    <citation type="journal article" date="2019" name="Int. J. Syst. Evol. Microbiol.">
        <title>The Global Catalogue of Microorganisms (GCM) 10K type strain sequencing project: providing services to taxonomists for standard genome sequencing and annotation.</title>
        <authorList>
            <consortium name="The Broad Institute Genomics Platform"/>
            <consortium name="The Broad Institute Genome Sequencing Center for Infectious Disease"/>
            <person name="Wu L."/>
            <person name="Ma J."/>
        </authorList>
    </citation>
    <scope>NUCLEOTIDE SEQUENCE [LARGE SCALE GENOMIC DNA]</scope>
    <source>
        <strain evidence="4">JCM 17939</strain>
    </source>
</reference>
<dbReference type="InterPro" id="IPR049052">
    <property type="entry name" value="nSTAND1"/>
</dbReference>
<protein>
    <recommendedName>
        <fullName evidence="2">Novel STAND NTPase 1 domain-containing protein</fullName>
    </recommendedName>
</protein>
<keyword evidence="1" id="KW-0802">TPR repeat</keyword>
<dbReference type="InterPro" id="IPR027417">
    <property type="entry name" value="P-loop_NTPase"/>
</dbReference>
<dbReference type="SUPFAM" id="SSF52540">
    <property type="entry name" value="P-loop containing nucleoside triphosphate hydrolases"/>
    <property type="match status" value="1"/>
</dbReference>
<name>A0ABP8UEQ1_9ACTN</name>
<evidence type="ECO:0000256" key="1">
    <source>
        <dbReference type="PROSITE-ProRule" id="PRU00339"/>
    </source>
</evidence>
<comment type="caution">
    <text evidence="3">The sequence shown here is derived from an EMBL/GenBank/DDBJ whole genome shotgun (WGS) entry which is preliminary data.</text>
</comment>
<dbReference type="SUPFAM" id="SSF48452">
    <property type="entry name" value="TPR-like"/>
    <property type="match status" value="1"/>
</dbReference>
<sequence>MSADDLTASDTWCPFPGMRPFRVDEDLLFAGRANETTAVTDLWRTERLTILHGPPGVGKTSLLQAGVMPRLDRGGANVLPVGRVARGPIVPDAALPAGNPFTRTLLRTLAPGASLPATAVGRFLRDAVRRSAPALVAIDQAEDLFRGERADERREFLAALAAAPDVHLLISVRDDRVDALLAELHPLVPARFQLEGLSPAAASDAIRRPLDRTGRTIPAAVADAMVEDLTTARFVDEAGARTHRRLPAVSPWQLQAVCARMWRNRPAAGRSLVDSPPDADDALEEALWAAVSAVAATFDRDAARLCAWIARTFVSPDGTPRTVAPGDGADVPHTLLDALTDRWVLRTSGDARHYTPHGDRILRPLVRLARRADDLDPPFVAPAERLRAALDALADGDPERAEHQARQAAESPARDVGVEIDAHTVLGNIAFAQGDLAQAQDAYQRAVMLLETRRDQAAVGVMLAAIGRVSLRRGDSAGGLSLLRSAVARMPADRTMKTELARALADAGDPAAAAAMLGPVMTAAEDDDARILHGRIRAEFGERFP</sequence>
<dbReference type="Gene3D" id="1.25.40.10">
    <property type="entry name" value="Tetratricopeptide repeat domain"/>
    <property type="match status" value="1"/>
</dbReference>
<dbReference type="PROSITE" id="PS50005">
    <property type="entry name" value="TPR"/>
    <property type="match status" value="1"/>
</dbReference>
<dbReference type="InterPro" id="IPR019734">
    <property type="entry name" value="TPR_rpt"/>
</dbReference>
<keyword evidence="4" id="KW-1185">Reference proteome</keyword>
<dbReference type="Pfam" id="PF20703">
    <property type="entry name" value="nSTAND1"/>
    <property type="match status" value="1"/>
</dbReference>
<dbReference type="Gene3D" id="3.40.50.300">
    <property type="entry name" value="P-loop containing nucleotide triphosphate hydrolases"/>
    <property type="match status" value="1"/>
</dbReference>
<evidence type="ECO:0000259" key="2">
    <source>
        <dbReference type="Pfam" id="PF20703"/>
    </source>
</evidence>
<gene>
    <name evidence="3" type="ORF">GCM10023196_055470</name>
</gene>
<dbReference type="Proteomes" id="UP001501442">
    <property type="component" value="Unassembled WGS sequence"/>
</dbReference>
<dbReference type="InterPro" id="IPR011990">
    <property type="entry name" value="TPR-like_helical_dom_sf"/>
</dbReference>
<dbReference type="EMBL" id="BAABHK010000008">
    <property type="protein sequence ID" value="GAA4630371.1"/>
    <property type="molecule type" value="Genomic_DNA"/>
</dbReference>
<dbReference type="PANTHER" id="PTHR47691:SF3">
    <property type="entry name" value="HTH-TYPE TRANSCRIPTIONAL REGULATOR RV0890C-RELATED"/>
    <property type="match status" value="1"/>
</dbReference>
<organism evidence="3 4">
    <name type="scientific">Actinoallomurus vinaceus</name>
    <dbReference type="NCBI Taxonomy" id="1080074"/>
    <lineage>
        <taxon>Bacteria</taxon>
        <taxon>Bacillati</taxon>
        <taxon>Actinomycetota</taxon>
        <taxon>Actinomycetes</taxon>
        <taxon>Streptosporangiales</taxon>
        <taxon>Thermomonosporaceae</taxon>
        <taxon>Actinoallomurus</taxon>
    </lineage>
</organism>
<feature type="domain" description="Novel STAND NTPase 1" evidence="2">
    <location>
        <begin position="14"/>
        <end position="326"/>
    </location>
</feature>
<dbReference type="PANTHER" id="PTHR47691">
    <property type="entry name" value="REGULATOR-RELATED"/>
    <property type="match status" value="1"/>
</dbReference>
<evidence type="ECO:0000313" key="4">
    <source>
        <dbReference type="Proteomes" id="UP001501442"/>
    </source>
</evidence>
<proteinExistence type="predicted"/>
<feature type="repeat" description="TPR" evidence="1">
    <location>
        <begin position="420"/>
        <end position="453"/>
    </location>
</feature>
<evidence type="ECO:0000313" key="3">
    <source>
        <dbReference type="EMBL" id="GAA4630371.1"/>
    </source>
</evidence>